<dbReference type="RefSeq" id="WP_066668099.1">
    <property type="nucleotide sequence ID" value="NZ_LYVF01000158.1"/>
</dbReference>
<comment type="subcellular location">
    <subcellularLocation>
        <location evidence="1">Cell membrane</location>
        <topology evidence="1">Multi-pass membrane protein</topology>
    </subcellularLocation>
</comment>
<dbReference type="GO" id="GO:0005886">
    <property type="term" value="C:plasma membrane"/>
    <property type="evidence" value="ECO:0007669"/>
    <property type="project" value="UniProtKB-SubCell"/>
</dbReference>
<dbReference type="InterPro" id="IPR020846">
    <property type="entry name" value="MFS_dom"/>
</dbReference>
<comment type="caution">
    <text evidence="8">The sequence shown here is derived from an EMBL/GenBank/DDBJ whole genome shotgun (WGS) entry which is preliminary data.</text>
</comment>
<evidence type="ECO:0000256" key="6">
    <source>
        <dbReference type="SAM" id="Phobius"/>
    </source>
</evidence>
<evidence type="ECO:0000313" key="8">
    <source>
        <dbReference type="EMBL" id="OAT81695.1"/>
    </source>
</evidence>
<feature type="transmembrane region" description="Helical" evidence="6">
    <location>
        <begin position="26"/>
        <end position="50"/>
    </location>
</feature>
<keyword evidence="3 6" id="KW-0812">Transmembrane</keyword>
<evidence type="ECO:0000256" key="4">
    <source>
        <dbReference type="ARBA" id="ARBA00022989"/>
    </source>
</evidence>
<sequence>MSYSEAIMADTPTGWKNLNKEARYTLIAAIGGWMFDAFDVMLLALLATPIMKGFGLTPSQMALVFSIQLGASAIGGIVMGALADYIGRKSALMINILIYALSTGAVVFANSLGILMVLRFFTGLGLGGEWALSMTLISEWIPTRFRGRAVALGNVGWPLGTLLAAVFALFLYPLIGWKATFAVAAFPALLVLWIRHFVPESNFWLLSKHTQKKEKKKNKVSLLEIFSGRYVRHTVLIFLGILCTMFGYWMFWTWLPSYLVNTRGFTLSQSSSWMVVTQVGAIAGYMVNGIIQDKLGRRIALSLFSIGEAVMIIVFLTLITNSLFIYAIVLLLGFFTGYWASYGSIVTENFPTKIRATAAGVTYNSARAINLIGPVIITSVAAATTWSIALAMPAFFALLAGLIVWTIPETKDCDMLLMDKGI</sequence>
<dbReference type="PANTHER" id="PTHR23508:SF10">
    <property type="entry name" value="CARBOXYLIC ACID TRANSPORTER PROTEIN HOMOLOG"/>
    <property type="match status" value="1"/>
</dbReference>
<feature type="transmembrane region" description="Helical" evidence="6">
    <location>
        <begin position="149"/>
        <end position="175"/>
    </location>
</feature>
<keyword evidence="2" id="KW-0813">Transport</keyword>
<evidence type="ECO:0000256" key="2">
    <source>
        <dbReference type="ARBA" id="ARBA00022448"/>
    </source>
</evidence>
<gene>
    <name evidence="8" type="ORF">A6M21_09785</name>
</gene>
<feature type="transmembrane region" description="Helical" evidence="6">
    <location>
        <begin position="323"/>
        <end position="340"/>
    </location>
</feature>
<dbReference type="STRING" id="1838280.A6M21_09785"/>
<dbReference type="AlphaFoldDB" id="A0A1B7LEI1"/>
<dbReference type="PANTHER" id="PTHR23508">
    <property type="entry name" value="CARBOXYLIC ACID TRANSPORTER PROTEIN HOMOLOG"/>
    <property type="match status" value="1"/>
</dbReference>
<proteinExistence type="predicted"/>
<dbReference type="InterPro" id="IPR011701">
    <property type="entry name" value="MFS"/>
</dbReference>
<dbReference type="Gene3D" id="1.20.1250.20">
    <property type="entry name" value="MFS general substrate transporter like domains"/>
    <property type="match status" value="2"/>
</dbReference>
<dbReference type="EMBL" id="LYVF01000158">
    <property type="protein sequence ID" value="OAT81695.1"/>
    <property type="molecule type" value="Genomic_DNA"/>
</dbReference>
<keyword evidence="5 6" id="KW-0472">Membrane</keyword>
<feature type="domain" description="Major facilitator superfamily (MFS) profile" evidence="7">
    <location>
        <begin position="25"/>
        <end position="411"/>
    </location>
</feature>
<dbReference type="PROSITE" id="PS50850">
    <property type="entry name" value="MFS"/>
    <property type="match status" value="1"/>
</dbReference>
<name>A0A1B7LEI1_9FIRM</name>
<organism evidence="8 9">
    <name type="scientific">Desulfotomaculum copahuensis</name>
    <dbReference type="NCBI Taxonomy" id="1838280"/>
    <lineage>
        <taxon>Bacteria</taxon>
        <taxon>Bacillati</taxon>
        <taxon>Bacillota</taxon>
        <taxon>Clostridia</taxon>
        <taxon>Eubacteriales</taxon>
        <taxon>Desulfotomaculaceae</taxon>
        <taxon>Desulfotomaculum</taxon>
    </lineage>
</organism>
<evidence type="ECO:0000256" key="1">
    <source>
        <dbReference type="ARBA" id="ARBA00004651"/>
    </source>
</evidence>
<reference evidence="8 9" key="1">
    <citation type="submission" date="2016-04" db="EMBL/GenBank/DDBJ databases">
        <authorList>
            <person name="Evans L.H."/>
            <person name="Alamgir A."/>
            <person name="Owens N."/>
            <person name="Weber N.D."/>
            <person name="Virtaneva K."/>
            <person name="Barbian K."/>
            <person name="Babar A."/>
            <person name="Rosenke K."/>
        </authorList>
    </citation>
    <scope>NUCLEOTIDE SEQUENCE [LARGE SCALE GENOMIC DNA]</scope>
    <source>
        <strain evidence="8 9">LMa1</strain>
    </source>
</reference>
<evidence type="ECO:0000256" key="5">
    <source>
        <dbReference type="ARBA" id="ARBA00023136"/>
    </source>
</evidence>
<evidence type="ECO:0000313" key="9">
    <source>
        <dbReference type="Proteomes" id="UP000078532"/>
    </source>
</evidence>
<dbReference type="InterPro" id="IPR036259">
    <property type="entry name" value="MFS_trans_sf"/>
</dbReference>
<accession>A0A1B7LEI1</accession>
<dbReference type="InterPro" id="IPR005829">
    <property type="entry name" value="Sugar_transporter_CS"/>
</dbReference>
<dbReference type="Pfam" id="PF07690">
    <property type="entry name" value="MFS_1"/>
    <property type="match status" value="1"/>
</dbReference>
<feature type="transmembrane region" description="Helical" evidence="6">
    <location>
        <begin position="388"/>
        <end position="408"/>
    </location>
</feature>
<feature type="transmembrane region" description="Helical" evidence="6">
    <location>
        <begin position="267"/>
        <end position="287"/>
    </location>
</feature>
<evidence type="ECO:0000259" key="7">
    <source>
        <dbReference type="PROSITE" id="PS50850"/>
    </source>
</evidence>
<keyword evidence="9" id="KW-1185">Reference proteome</keyword>
<protein>
    <recommendedName>
        <fullName evidence="7">Major facilitator superfamily (MFS) profile domain-containing protein</fullName>
    </recommendedName>
</protein>
<feature type="transmembrane region" description="Helical" evidence="6">
    <location>
        <begin position="235"/>
        <end position="255"/>
    </location>
</feature>
<feature type="transmembrane region" description="Helical" evidence="6">
    <location>
        <begin position="62"/>
        <end position="83"/>
    </location>
</feature>
<dbReference type="OrthoDB" id="9787026at2"/>
<dbReference type="PROSITE" id="PS00217">
    <property type="entry name" value="SUGAR_TRANSPORT_2"/>
    <property type="match status" value="1"/>
</dbReference>
<dbReference type="GO" id="GO:0046943">
    <property type="term" value="F:carboxylic acid transmembrane transporter activity"/>
    <property type="evidence" value="ECO:0007669"/>
    <property type="project" value="TreeGrafter"/>
</dbReference>
<feature type="transmembrane region" description="Helical" evidence="6">
    <location>
        <begin position="299"/>
        <end position="317"/>
    </location>
</feature>
<evidence type="ECO:0000256" key="3">
    <source>
        <dbReference type="ARBA" id="ARBA00022692"/>
    </source>
</evidence>
<feature type="transmembrane region" description="Helical" evidence="6">
    <location>
        <begin position="90"/>
        <end position="108"/>
    </location>
</feature>
<dbReference type="Proteomes" id="UP000078532">
    <property type="component" value="Unassembled WGS sequence"/>
</dbReference>
<dbReference type="SUPFAM" id="SSF103473">
    <property type="entry name" value="MFS general substrate transporter"/>
    <property type="match status" value="1"/>
</dbReference>
<keyword evidence="4 6" id="KW-1133">Transmembrane helix</keyword>